<feature type="region of interest" description="Disordered" evidence="1">
    <location>
        <begin position="139"/>
        <end position="181"/>
    </location>
</feature>
<reference evidence="3 4" key="1">
    <citation type="submission" date="2017-11" db="EMBL/GenBank/DDBJ databases">
        <title>De novo assembly and phasing of dikaryotic genomes from two isolates of Puccinia coronata f. sp. avenae, the causal agent of oat crown rust.</title>
        <authorList>
            <person name="Miller M.E."/>
            <person name="Zhang Y."/>
            <person name="Omidvar V."/>
            <person name="Sperschneider J."/>
            <person name="Schwessinger B."/>
            <person name="Raley C."/>
            <person name="Palmer J.M."/>
            <person name="Garnica D."/>
            <person name="Upadhyaya N."/>
            <person name="Rathjen J."/>
            <person name="Taylor J.M."/>
            <person name="Park R.F."/>
            <person name="Dodds P.N."/>
            <person name="Hirsch C.D."/>
            <person name="Kianian S.F."/>
            <person name="Figueroa M."/>
        </authorList>
    </citation>
    <scope>NUCLEOTIDE SEQUENCE [LARGE SCALE GENOMIC DNA]</scope>
    <source>
        <strain evidence="3">12SD80</strain>
    </source>
</reference>
<feature type="compositionally biased region" description="Polar residues" evidence="1">
    <location>
        <begin position="139"/>
        <end position="162"/>
    </location>
</feature>
<organism evidence="3 4">
    <name type="scientific">Puccinia coronata f. sp. avenae</name>
    <dbReference type="NCBI Taxonomy" id="200324"/>
    <lineage>
        <taxon>Eukaryota</taxon>
        <taxon>Fungi</taxon>
        <taxon>Dikarya</taxon>
        <taxon>Basidiomycota</taxon>
        <taxon>Pucciniomycotina</taxon>
        <taxon>Pucciniomycetes</taxon>
        <taxon>Pucciniales</taxon>
        <taxon>Pucciniaceae</taxon>
        <taxon>Puccinia</taxon>
    </lineage>
</organism>
<evidence type="ECO:0000313" key="4">
    <source>
        <dbReference type="Proteomes" id="UP000235392"/>
    </source>
</evidence>
<feature type="compositionally biased region" description="Basic and acidic residues" evidence="1">
    <location>
        <begin position="333"/>
        <end position="343"/>
    </location>
</feature>
<name>A0A2N5VPK5_9BASI</name>
<evidence type="ECO:0000256" key="1">
    <source>
        <dbReference type="SAM" id="MobiDB-lite"/>
    </source>
</evidence>
<dbReference type="PANTHER" id="PTHR45023:SF4">
    <property type="entry name" value="GLYCINE-RICH PROTEIN-RELATED"/>
    <property type="match status" value="1"/>
</dbReference>
<feature type="domain" description="No apical meristem-associated C-terminal" evidence="2">
    <location>
        <begin position="109"/>
        <end position="262"/>
    </location>
</feature>
<accession>A0A2N5VPK5</accession>
<gene>
    <name evidence="3" type="ORF">PCASD_00791</name>
</gene>
<proteinExistence type="predicted"/>
<dbReference type="AlphaFoldDB" id="A0A2N5VPK5"/>
<sequence length="350" mass="40012">MPPKRGANWLPQDNEQLAKSWRKISEDVIRSNGQKKEEFWWRVAEDYNKYSSGVERDGTSVMYRWGHIQKATLKFSEIYNRLENNRPSGSVMADLLPDTKKAYYEQEGKQFIHEQAWMIIKDLPKWAALLQTCARGTQDSQSQALPSTPALDTQTDAANASQDDVALTPANGVTSWKRPPGVHTTKRLLKQDDFNAKKIKLLDERSKNYCERTLAMNRTNNIRQEVAQAEVHASNLEIMAKDPDDLPDDISREFLKLQKEEILEDLRERIKRKKKSAQEKEITDSNPSNSNREDSALSSSHLDSEPPSFNAEGESTYKRNPSSQADQMDDHEDGSSEDLHLDPALDDFLM</sequence>
<dbReference type="PANTHER" id="PTHR45023">
    <property type="match status" value="1"/>
</dbReference>
<evidence type="ECO:0000259" key="2">
    <source>
        <dbReference type="Pfam" id="PF14303"/>
    </source>
</evidence>
<dbReference type="EMBL" id="PGCI01000003">
    <property type="protein sequence ID" value="PLW51897.1"/>
    <property type="molecule type" value="Genomic_DNA"/>
</dbReference>
<protein>
    <recommendedName>
        <fullName evidence="2">No apical meristem-associated C-terminal domain-containing protein</fullName>
    </recommendedName>
</protein>
<feature type="region of interest" description="Disordered" evidence="1">
    <location>
        <begin position="272"/>
        <end position="350"/>
    </location>
</feature>
<comment type="caution">
    <text evidence="3">The sequence shown here is derived from an EMBL/GenBank/DDBJ whole genome shotgun (WGS) entry which is preliminary data.</text>
</comment>
<dbReference type="InterPro" id="IPR029466">
    <property type="entry name" value="NAM-associated_C"/>
</dbReference>
<feature type="compositionally biased region" description="Polar residues" evidence="1">
    <location>
        <begin position="284"/>
        <end position="301"/>
    </location>
</feature>
<dbReference type="Proteomes" id="UP000235392">
    <property type="component" value="Unassembled WGS sequence"/>
</dbReference>
<dbReference type="Pfam" id="PF14303">
    <property type="entry name" value="NAM-associated"/>
    <property type="match status" value="1"/>
</dbReference>
<evidence type="ECO:0000313" key="3">
    <source>
        <dbReference type="EMBL" id="PLW51897.1"/>
    </source>
</evidence>